<evidence type="ECO:0000313" key="2">
    <source>
        <dbReference type="EMBL" id="MQU33279.1"/>
    </source>
</evidence>
<dbReference type="EMBL" id="WIVX01000101">
    <property type="protein sequence ID" value="MQU33279.1"/>
    <property type="molecule type" value="Genomic_DNA"/>
</dbReference>
<proteinExistence type="predicted"/>
<evidence type="ECO:0000256" key="1">
    <source>
        <dbReference type="SAM" id="MobiDB-lite"/>
    </source>
</evidence>
<protein>
    <submittedName>
        <fullName evidence="2">Uncharacterized protein</fullName>
    </submittedName>
</protein>
<evidence type="ECO:0000313" key="3">
    <source>
        <dbReference type="Proteomes" id="UP000470186"/>
    </source>
</evidence>
<name>A0A7X1Y9Y7_9PSED</name>
<accession>A0A7X1Y9Y7</accession>
<gene>
    <name evidence="2" type="ORF">GHO30_18115</name>
</gene>
<reference evidence="2 3" key="1">
    <citation type="submission" date="2019-10" db="EMBL/GenBank/DDBJ databases">
        <title>Evaluation of single-gene subtyping targets for Pseudomonas.</title>
        <authorList>
            <person name="Reichler S.J."/>
            <person name="Orsi R.H."/>
            <person name="Wiedmann M."/>
            <person name="Martin N.H."/>
            <person name="Murphy S.I."/>
        </authorList>
    </citation>
    <scope>NUCLEOTIDE SEQUENCE [LARGE SCALE GENOMIC DNA]</scope>
    <source>
        <strain evidence="2 3">FSL R10-2107</strain>
    </source>
</reference>
<comment type="caution">
    <text evidence="2">The sequence shown here is derived from an EMBL/GenBank/DDBJ whole genome shotgun (WGS) entry which is preliminary data.</text>
</comment>
<dbReference type="Proteomes" id="UP000470186">
    <property type="component" value="Unassembled WGS sequence"/>
</dbReference>
<dbReference type="AlphaFoldDB" id="A0A7X1Y9Y7"/>
<organism evidence="2 3">
    <name type="scientific">Pseudomonas helleri</name>
    <dbReference type="NCBI Taxonomy" id="1608996"/>
    <lineage>
        <taxon>Bacteria</taxon>
        <taxon>Pseudomonadati</taxon>
        <taxon>Pseudomonadota</taxon>
        <taxon>Gammaproteobacteria</taxon>
        <taxon>Pseudomonadales</taxon>
        <taxon>Pseudomonadaceae</taxon>
        <taxon>Pseudomonas</taxon>
    </lineage>
</organism>
<feature type="compositionally biased region" description="Pro residues" evidence="1">
    <location>
        <begin position="133"/>
        <end position="143"/>
    </location>
</feature>
<dbReference type="RefSeq" id="WP_153351312.1">
    <property type="nucleotide sequence ID" value="NZ_WIVX01000101.1"/>
</dbReference>
<keyword evidence="3" id="KW-1185">Reference proteome</keyword>
<sequence length="212" mass="22640">MAKLVRVYDPDETERRINLILKDAVCPGLLEFMSELPYGNETPLIRGIFYQWFIQHSEAGTLDDALNNVLSGPGGLISIGSQGTREPPSAKHRKRVPKQRSVTAKAGDRQAATGHSDEPALSYATVAQDPQPALQPPVQPQPSEPLRHAEADLPVPGTSTAQTTEVPAPSPPASQPADQQPLAVAQMEVNDGGLIPDAEQVALLNSMGAMFP</sequence>
<feature type="region of interest" description="Disordered" evidence="1">
    <location>
        <begin position="77"/>
        <end position="117"/>
    </location>
</feature>
<feature type="region of interest" description="Disordered" evidence="1">
    <location>
        <begin position="130"/>
        <end position="182"/>
    </location>
</feature>